<name>A0ABY0BJS2_MORCA</name>
<accession>A0ABY0BJS2</accession>
<keyword evidence="3" id="KW-1185">Reference proteome</keyword>
<sequence>MQAWFCVYEILADEAVWMVSATAGVGWASNSKRPPMLWLKTAISWILILIAVQIIIRFLMDMGEVFNNSYLTIK</sequence>
<evidence type="ECO:0000313" key="3">
    <source>
        <dbReference type="Proteomes" id="UP000268436"/>
    </source>
</evidence>
<evidence type="ECO:0000313" key="2">
    <source>
        <dbReference type="EMBL" id="RUO16068.1"/>
    </source>
</evidence>
<keyword evidence="1" id="KW-0472">Membrane</keyword>
<dbReference type="Proteomes" id="UP000268436">
    <property type="component" value="Unassembled WGS sequence"/>
</dbReference>
<feature type="transmembrane region" description="Helical" evidence="1">
    <location>
        <begin position="37"/>
        <end position="60"/>
    </location>
</feature>
<gene>
    <name evidence="2" type="ORF">EJK54_0892</name>
</gene>
<dbReference type="EMBL" id="RYER01000018">
    <property type="protein sequence ID" value="RUO16068.1"/>
    <property type="molecule type" value="Genomic_DNA"/>
</dbReference>
<organism evidence="2 3">
    <name type="scientific">Moraxella catarrhalis</name>
    <name type="common">Branhamella catarrhalis</name>
    <dbReference type="NCBI Taxonomy" id="480"/>
    <lineage>
        <taxon>Bacteria</taxon>
        <taxon>Pseudomonadati</taxon>
        <taxon>Pseudomonadota</taxon>
        <taxon>Gammaproteobacteria</taxon>
        <taxon>Moraxellales</taxon>
        <taxon>Moraxellaceae</taxon>
        <taxon>Moraxella</taxon>
    </lineage>
</organism>
<keyword evidence="1" id="KW-1133">Transmembrane helix</keyword>
<keyword evidence="1" id="KW-0812">Transmembrane</keyword>
<proteinExistence type="predicted"/>
<protein>
    <submittedName>
        <fullName evidence="2">Uncharacterized protein</fullName>
    </submittedName>
</protein>
<comment type="caution">
    <text evidence="2">The sequence shown here is derived from an EMBL/GenBank/DDBJ whole genome shotgun (WGS) entry which is preliminary data.</text>
</comment>
<reference evidence="2 3" key="1">
    <citation type="submission" date="2018-12" db="EMBL/GenBank/DDBJ databases">
        <title>Persistence of Moraxella catarrhalis in Chronic Obstructive Pulmonary Disease and Regulation of the Hag/MID Adhesin.</title>
        <authorList>
            <person name="Murphy T."/>
            <person name="Zhao X."/>
            <person name="Vyas G."/>
            <person name="Aluvathingal J."/>
            <person name="Nadendla S."/>
            <person name="Tallon L."/>
            <person name="Tettelin H."/>
        </authorList>
    </citation>
    <scope>NUCLEOTIDE SEQUENCE [LARGE SCALE GENOMIC DNA]</scope>
    <source>
        <strain evidence="2 3">173P27B1</strain>
    </source>
</reference>
<evidence type="ECO:0000256" key="1">
    <source>
        <dbReference type="SAM" id="Phobius"/>
    </source>
</evidence>
<dbReference type="RefSeq" id="WP_003667266.1">
    <property type="nucleotide sequence ID" value="NZ_CP007669.1"/>
</dbReference>